<reference evidence="2 3" key="1">
    <citation type="submission" date="2023-07" db="EMBL/GenBank/DDBJ databases">
        <title>Sorghum-associated microbial communities from plants grown in Nebraska, USA.</title>
        <authorList>
            <person name="Schachtman D."/>
        </authorList>
    </citation>
    <scope>NUCLEOTIDE SEQUENCE [LARGE SCALE GENOMIC DNA]</scope>
    <source>
        <strain evidence="2 3">DS1307</strain>
    </source>
</reference>
<comment type="caution">
    <text evidence="2">The sequence shown here is derived from an EMBL/GenBank/DDBJ whole genome shotgun (WGS) entry which is preliminary data.</text>
</comment>
<dbReference type="Proteomes" id="UP001241472">
    <property type="component" value="Unassembled WGS sequence"/>
</dbReference>
<dbReference type="Pfam" id="PF04542">
    <property type="entry name" value="Sigma70_r2"/>
    <property type="match status" value="1"/>
</dbReference>
<dbReference type="RefSeq" id="WP_306839110.1">
    <property type="nucleotide sequence ID" value="NZ_JAUSRF010000021.1"/>
</dbReference>
<evidence type="ECO:0000313" key="2">
    <source>
        <dbReference type="EMBL" id="MDP9839959.1"/>
    </source>
</evidence>
<dbReference type="InterPro" id="IPR013325">
    <property type="entry name" value="RNA_pol_sigma_r2"/>
</dbReference>
<dbReference type="EMBL" id="JAUSRF010000021">
    <property type="protein sequence ID" value="MDP9839959.1"/>
    <property type="molecule type" value="Genomic_DNA"/>
</dbReference>
<dbReference type="SUPFAM" id="SSF88659">
    <property type="entry name" value="Sigma3 and sigma4 domains of RNA polymerase sigma factors"/>
    <property type="match status" value="1"/>
</dbReference>
<dbReference type="SUPFAM" id="SSF88946">
    <property type="entry name" value="Sigma2 domain of RNA polymerase sigma factors"/>
    <property type="match status" value="1"/>
</dbReference>
<gene>
    <name evidence="2" type="ORF">J2T09_004739</name>
</gene>
<evidence type="ECO:0000259" key="1">
    <source>
        <dbReference type="Pfam" id="PF04542"/>
    </source>
</evidence>
<dbReference type="InterPro" id="IPR007627">
    <property type="entry name" value="RNA_pol_sigma70_r2"/>
</dbReference>
<proteinExistence type="predicted"/>
<accession>A0ABT9Q1F8</accession>
<evidence type="ECO:0000313" key="3">
    <source>
        <dbReference type="Proteomes" id="UP001241472"/>
    </source>
</evidence>
<feature type="domain" description="RNA polymerase sigma-70 region 2" evidence="1">
    <location>
        <begin position="14"/>
        <end position="68"/>
    </location>
</feature>
<dbReference type="InterPro" id="IPR013324">
    <property type="entry name" value="RNA_pol_sigma_r3/r4-like"/>
</dbReference>
<name>A0ABT9Q1F8_9HYPH</name>
<dbReference type="Gene3D" id="1.20.140.160">
    <property type="match status" value="1"/>
</dbReference>
<keyword evidence="3" id="KW-1185">Reference proteome</keyword>
<organism evidence="2 3">
    <name type="scientific">Neorhizobium huautlense</name>
    <dbReference type="NCBI Taxonomy" id="67774"/>
    <lineage>
        <taxon>Bacteria</taxon>
        <taxon>Pseudomonadati</taxon>
        <taxon>Pseudomonadota</taxon>
        <taxon>Alphaproteobacteria</taxon>
        <taxon>Hyphomicrobiales</taxon>
        <taxon>Rhizobiaceae</taxon>
        <taxon>Rhizobium/Agrobacterium group</taxon>
        <taxon>Neorhizobium</taxon>
    </lineage>
</organism>
<protein>
    <submittedName>
        <fullName evidence="2">RNA polymerase sigma-70 factor (ECF subfamily)</fullName>
    </submittedName>
</protein>
<sequence>MTDPTDIRRDLVTLLPRLRRFALAYCGQPAAVDELVRRACARAVLNAPQFAQETRLESWVFSLIRTAWGEDSKKNTFRGEDAQANGFAQHQSILSLPAMAAASFLLVAVEEHSHAQAAEVLAVDTETVAANMLLARQHFAGLTVDNAERRA</sequence>